<evidence type="ECO:0000256" key="3">
    <source>
        <dbReference type="SAM" id="Coils"/>
    </source>
</evidence>
<dbReference type="Proteomes" id="UP000005226">
    <property type="component" value="Chromosome 8"/>
</dbReference>
<dbReference type="Pfam" id="PF09730">
    <property type="entry name" value="BicD"/>
    <property type="match status" value="1"/>
</dbReference>
<proteinExistence type="inferred from homology"/>
<dbReference type="GO" id="GO:0072393">
    <property type="term" value="P:microtubule anchoring at microtubule organizing center"/>
    <property type="evidence" value="ECO:0007669"/>
    <property type="project" value="TreeGrafter"/>
</dbReference>
<dbReference type="GO" id="GO:0034452">
    <property type="term" value="F:dynactin binding"/>
    <property type="evidence" value="ECO:0007669"/>
    <property type="project" value="TreeGrafter"/>
</dbReference>
<dbReference type="GO" id="GO:0005794">
    <property type="term" value="C:Golgi apparatus"/>
    <property type="evidence" value="ECO:0007669"/>
    <property type="project" value="TreeGrafter"/>
</dbReference>
<reference evidence="4" key="3">
    <citation type="submission" date="2025-09" db="UniProtKB">
        <authorList>
            <consortium name="Ensembl"/>
        </authorList>
    </citation>
    <scope>IDENTIFICATION</scope>
</reference>
<organism evidence="4 5">
    <name type="scientific">Takifugu rubripes</name>
    <name type="common">Japanese pufferfish</name>
    <name type="synonym">Fugu rubripes</name>
    <dbReference type="NCBI Taxonomy" id="31033"/>
    <lineage>
        <taxon>Eukaryota</taxon>
        <taxon>Metazoa</taxon>
        <taxon>Chordata</taxon>
        <taxon>Craniata</taxon>
        <taxon>Vertebrata</taxon>
        <taxon>Euteleostomi</taxon>
        <taxon>Actinopterygii</taxon>
        <taxon>Neopterygii</taxon>
        <taxon>Teleostei</taxon>
        <taxon>Neoteleostei</taxon>
        <taxon>Acanthomorphata</taxon>
        <taxon>Eupercaria</taxon>
        <taxon>Tetraodontiformes</taxon>
        <taxon>Tetradontoidea</taxon>
        <taxon>Tetraodontidae</taxon>
        <taxon>Takifugu</taxon>
    </lineage>
</organism>
<dbReference type="AlphaFoldDB" id="A0A3B5K3J4"/>
<dbReference type="GO" id="GO:0008093">
    <property type="term" value="F:cytoskeletal anchor activity"/>
    <property type="evidence" value="ECO:0007669"/>
    <property type="project" value="InterPro"/>
</dbReference>
<comment type="similarity">
    <text evidence="1">Belongs to the BicD family.</text>
</comment>
<keyword evidence="2 3" id="KW-0175">Coiled coil</keyword>
<keyword evidence="5" id="KW-1185">Reference proteome</keyword>
<dbReference type="GeneTree" id="ENSGT00940000154471"/>
<protein>
    <submittedName>
        <fullName evidence="4">Uncharacterized protein</fullName>
    </submittedName>
</protein>
<dbReference type="GO" id="GO:0070507">
    <property type="term" value="P:regulation of microtubule cytoskeleton organization"/>
    <property type="evidence" value="ECO:0007669"/>
    <property type="project" value="TreeGrafter"/>
</dbReference>
<evidence type="ECO:0000313" key="4">
    <source>
        <dbReference type="Ensembl" id="ENSTRUP00000052182.2"/>
    </source>
</evidence>
<reference evidence="4 5" key="1">
    <citation type="journal article" date="2011" name="Genome Biol. Evol.">
        <title>Integration of the genetic map and genome assembly of fugu facilitates insights into distinct features of genome evolution in teleosts and mammals.</title>
        <authorList>
            <person name="Kai W."/>
            <person name="Kikuchi K."/>
            <person name="Tohari S."/>
            <person name="Chew A.K."/>
            <person name="Tay A."/>
            <person name="Fujiwara A."/>
            <person name="Hosoya S."/>
            <person name="Suetake H."/>
            <person name="Naruse K."/>
            <person name="Brenner S."/>
            <person name="Suzuki Y."/>
            <person name="Venkatesh B."/>
        </authorList>
    </citation>
    <scope>NUCLEOTIDE SEQUENCE [LARGE SCALE GENOMIC DNA]</scope>
</reference>
<dbReference type="STRING" id="31033.ENSTRUP00000075447"/>
<feature type="coiled-coil region" evidence="3">
    <location>
        <begin position="52"/>
        <end position="86"/>
    </location>
</feature>
<evidence type="ECO:0000256" key="1">
    <source>
        <dbReference type="ARBA" id="ARBA00010061"/>
    </source>
</evidence>
<dbReference type="InterPro" id="IPR018477">
    <property type="entry name" value="BICD"/>
</dbReference>
<evidence type="ECO:0000313" key="5">
    <source>
        <dbReference type="Proteomes" id="UP000005226"/>
    </source>
</evidence>
<dbReference type="GO" id="GO:0070840">
    <property type="term" value="F:dynein complex binding"/>
    <property type="evidence" value="ECO:0007669"/>
    <property type="project" value="InterPro"/>
</dbReference>
<dbReference type="PANTHER" id="PTHR31233:SF13">
    <property type="entry name" value="BICAUDAL D HOMOLOG 2 (DROSOPHILA)"/>
    <property type="match status" value="1"/>
</dbReference>
<accession>A0A3B5K3J4</accession>
<reference evidence="4" key="2">
    <citation type="submission" date="2025-08" db="UniProtKB">
        <authorList>
            <consortium name="Ensembl"/>
        </authorList>
    </citation>
    <scope>IDENTIFICATION</scope>
</reference>
<evidence type="ECO:0000256" key="2">
    <source>
        <dbReference type="ARBA" id="ARBA00023054"/>
    </source>
</evidence>
<dbReference type="InParanoid" id="A0A3B5K3J4"/>
<name>A0A3B5K3J4_TAKRU</name>
<dbReference type="GO" id="GO:0005829">
    <property type="term" value="C:cytosol"/>
    <property type="evidence" value="ECO:0007669"/>
    <property type="project" value="TreeGrafter"/>
</dbReference>
<sequence length="176" mass="20309">MEEQECANAVLVTEAGPQWLRAEVDRLTRELRETTNEKIQAAEYGLVVLEEKQQLRDRFDELETDYEAVQHELEQLKKQKAIVRKELSHYMTIGGSVYNSSFSISAATEPDNDDLIQSFENGLLKASEDDKDNKRLEAFKPAPSLVDDLLSELNICEIQKLKQQLMDEDNKDKRLY</sequence>
<dbReference type="Ensembl" id="ENSTRUT00000055863.2">
    <property type="protein sequence ID" value="ENSTRUP00000052182.2"/>
    <property type="gene ID" value="ENSTRUG00000022776.2"/>
</dbReference>
<dbReference type="PANTHER" id="PTHR31233">
    <property type="entry name" value="BICAUDAL D FAMILY MEMBER"/>
    <property type="match status" value="1"/>
</dbReference>